<keyword evidence="5" id="KW-1185">Reference proteome</keyword>
<dbReference type="Pfam" id="PF00440">
    <property type="entry name" value="TetR_N"/>
    <property type="match status" value="1"/>
</dbReference>
<feature type="domain" description="HTH tetR-type" evidence="3">
    <location>
        <begin position="5"/>
        <end position="65"/>
    </location>
</feature>
<keyword evidence="4" id="KW-0808">Transferase</keyword>
<dbReference type="InterPro" id="IPR039532">
    <property type="entry name" value="TetR_C_Firmicutes"/>
</dbReference>
<dbReference type="Pfam" id="PF14278">
    <property type="entry name" value="TetR_C_8"/>
    <property type="match status" value="1"/>
</dbReference>
<dbReference type="Gene3D" id="1.10.357.10">
    <property type="entry name" value="Tetracycline Repressor, domain 2"/>
    <property type="match status" value="1"/>
</dbReference>
<accession>A0ABS4NRX8</accession>
<dbReference type="InterPro" id="IPR001647">
    <property type="entry name" value="HTH_TetR"/>
</dbReference>
<reference evidence="4 5" key="1">
    <citation type="submission" date="2021-03" db="EMBL/GenBank/DDBJ databases">
        <title>Genomic Encyclopedia of Type Strains, Phase IV (KMG-IV): sequencing the most valuable type-strain genomes for metagenomic binning, comparative biology and taxonomic classification.</title>
        <authorList>
            <person name="Goeker M."/>
        </authorList>
    </citation>
    <scope>NUCLEOTIDE SEQUENCE [LARGE SCALE GENOMIC DNA]</scope>
    <source>
        <strain evidence="4 5">DSM 101953</strain>
    </source>
</reference>
<gene>
    <name evidence="4" type="ORF">J2Z70_002950</name>
</gene>
<evidence type="ECO:0000256" key="1">
    <source>
        <dbReference type="ARBA" id="ARBA00023125"/>
    </source>
</evidence>
<evidence type="ECO:0000259" key="3">
    <source>
        <dbReference type="PROSITE" id="PS50977"/>
    </source>
</evidence>
<dbReference type="Proteomes" id="UP000773462">
    <property type="component" value="Unassembled WGS sequence"/>
</dbReference>
<dbReference type="InterPro" id="IPR050624">
    <property type="entry name" value="HTH-type_Tx_Regulator"/>
</dbReference>
<evidence type="ECO:0000313" key="4">
    <source>
        <dbReference type="EMBL" id="MBP2112796.1"/>
    </source>
</evidence>
<dbReference type="PANTHER" id="PTHR43479:SF7">
    <property type="entry name" value="TETR-FAMILY TRANSCRIPTIONAL REGULATOR"/>
    <property type="match status" value="1"/>
</dbReference>
<keyword evidence="1 2" id="KW-0238">DNA-binding</keyword>
<evidence type="ECO:0000256" key="2">
    <source>
        <dbReference type="PROSITE-ProRule" id="PRU00335"/>
    </source>
</evidence>
<comment type="caution">
    <text evidence="4">The sequence shown here is derived from an EMBL/GenBank/DDBJ whole genome shotgun (WGS) entry which is preliminary data.</text>
</comment>
<dbReference type="SUPFAM" id="SSF46689">
    <property type="entry name" value="Homeodomain-like"/>
    <property type="match status" value="1"/>
</dbReference>
<dbReference type="EMBL" id="JAGGLV010000008">
    <property type="protein sequence ID" value="MBP2112796.1"/>
    <property type="molecule type" value="Genomic_DNA"/>
</dbReference>
<name>A0ABS4NRX8_9BACL</name>
<dbReference type="PROSITE" id="PS50977">
    <property type="entry name" value="HTH_TETR_2"/>
    <property type="match status" value="1"/>
</dbReference>
<keyword evidence="4" id="KW-0418">Kinase</keyword>
<organism evidence="4 5">
    <name type="scientific">Paenibacillus silagei</name>
    <dbReference type="NCBI Taxonomy" id="1670801"/>
    <lineage>
        <taxon>Bacteria</taxon>
        <taxon>Bacillati</taxon>
        <taxon>Bacillota</taxon>
        <taxon>Bacilli</taxon>
        <taxon>Bacillales</taxon>
        <taxon>Paenibacillaceae</taxon>
        <taxon>Paenibacillus</taxon>
    </lineage>
</organism>
<feature type="DNA-binding region" description="H-T-H motif" evidence="2">
    <location>
        <begin position="28"/>
        <end position="47"/>
    </location>
</feature>
<protein>
    <submittedName>
        <fullName evidence="4">Dihydroxyacetone kinase regulator</fullName>
    </submittedName>
</protein>
<dbReference type="PANTHER" id="PTHR43479">
    <property type="entry name" value="ACREF/ENVCD OPERON REPRESSOR-RELATED"/>
    <property type="match status" value="1"/>
</dbReference>
<dbReference type="GO" id="GO:0016301">
    <property type="term" value="F:kinase activity"/>
    <property type="evidence" value="ECO:0007669"/>
    <property type="project" value="UniProtKB-KW"/>
</dbReference>
<evidence type="ECO:0000313" key="5">
    <source>
        <dbReference type="Proteomes" id="UP000773462"/>
    </source>
</evidence>
<proteinExistence type="predicted"/>
<sequence>MPTKDMTKTMFAEAIFELLNHVPFKKITVTMLANHCRVPRQTFYYHFHDKYELVNWIYSSDLNKVMAENANESWSKITSLFFQKLNEKRAFYKKVLTDSGQNSLLEHSQIYPANLLLVSLSQGVQAPVMKDLQFSLNYHAYACSNMTRHWLLSEPHVTPEEQNDRTLRAMPQMLQDELNGYREKEHV</sequence>
<dbReference type="InterPro" id="IPR009057">
    <property type="entry name" value="Homeodomain-like_sf"/>
</dbReference>